<keyword evidence="1" id="KW-1133">Transmembrane helix</keyword>
<sequence>MQRRRPVTLVGMVVVAWGVVMVVVGWCRNATTPAGDIGAGALVLGGMLVVLVGLVVWAVQGVIAQRRATRSQGR</sequence>
<organism evidence="2 3">
    <name type="scientific">Curtobacterium salicis</name>
    <dbReference type="NCBI Taxonomy" id="1779862"/>
    <lineage>
        <taxon>Bacteria</taxon>
        <taxon>Bacillati</taxon>
        <taxon>Actinomycetota</taxon>
        <taxon>Actinomycetes</taxon>
        <taxon>Micrococcales</taxon>
        <taxon>Microbacteriaceae</taxon>
        <taxon>Curtobacterium</taxon>
    </lineage>
</organism>
<keyword evidence="3" id="KW-1185">Reference proteome</keyword>
<evidence type="ECO:0000313" key="3">
    <source>
        <dbReference type="Proteomes" id="UP001318300"/>
    </source>
</evidence>
<reference evidence="2 3" key="1">
    <citation type="submission" date="2020-03" db="EMBL/GenBank/DDBJ databases">
        <title>Above-ground endophytic microbial communities from plants in different locations in the United States.</title>
        <authorList>
            <person name="Frank C."/>
        </authorList>
    </citation>
    <scope>NUCLEOTIDE SEQUENCE [LARGE SCALE GENOMIC DNA]</scope>
    <source>
        <strain evidence="2 3">WW7</strain>
    </source>
</reference>
<dbReference type="RefSeq" id="WP_166780293.1">
    <property type="nucleotide sequence ID" value="NZ_JAAOYO010000003.1"/>
</dbReference>
<dbReference type="Proteomes" id="UP001318300">
    <property type="component" value="Unassembled WGS sequence"/>
</dbReference>
<evidence type="ECO:0000256" key="1">
    <source>
        <dbReference type="SAM" id="Phobius"/>
    </source>
</evidence>
<evidence type="ECO:0000313" key="2">
    <source>
        <dbReference type="EMBL" id="NII41200.1"/>
    </source>
</evidence>
<proteinExistence type="predicted"/>
<feature type="transmembrane region" description="Helical" evidence="1">
    <location>
        <begin position="7"/>
        <end position="26"/>
    </location>
</feature>
<gene>
    <name evidence="2" type="ORF">E9228_001847</name>
</gene>
<name>A0ABX0T6U3_9MICO</name>
<evidence type="ECO:0008006" key="4">
    <source>
        <dbReference type="Google" id="ProtNLM"/>
    </source>
</evidence>
<feature type="transmembrane region" description="Helical" evidence="1">
    <location>
        <begin position="38"/>
        <end position="64"/>
    </location>
</feature>
<accession>A0ABX0T6U3</accession>
<protein>
    <recommendedName>
        <fullName evidence="4">DUF2530 domain-containing protein</fullName>
    </recommendedName>
</protein>
<comment type="caution">
    <text evidence="2">The sequence shown here is derived from an EMBL/GenBank/DDBJ whole genome shotgun (WGS) entry which is preliminary data.</text>
</comment>
<dbReference type="EMBL" id="JAAOYO010000003">
    <property type="protein sequence ID" value="NII41200.1"/>
    <property type="molecule type" value="Genomic_DNA"/>
</dbReference>
<keyword evidence="1" id="KW-0472">Membrane</keyword>
<keyword evidence="1" id="KW-0812">Transmembrane</keyword>